<dbReference type="InParanoid" id="A7RKZ4"/>
<feature type="non-terminal residue" evidence="2">
    <location>
        <position position="376"/>
    </location>
</feature>
<dbReference type="InterPro" id="IPR058732">
    <property type="entry name" value="RUNDC1_M"/>
</dbReference>
<keyword evidence="3" id="KW-1185">Reference proteome</keyword>
<dbReference type="STRING" id="45351.A7RKZ4"/>
<protein>
    <recommendedName>
        <fullName evidence="1">RUN domain-containing protein</fullName>
    </recommendedName>
</protein>
<accession>A7RKZ4</accession>
<dbReference type="PANTHER" id="PTHR15591">
    <property type="entry name" value="RUN AND SH3 DOMAIN CONTAINING"/>
    <property type="match status" value="1"/>
</dbReference>
<gene>
    <name evidence="2" type="ORF">NEMVEDRAFT_v1g85398</name>
</gene>
<dbReference type="HOGENOM" id="CLU_020366_1_0_1"/>
<dbReference type="PROSITE" id="PS50826">
    <property type="entry name" value="RUN"/>
    <property type="match status" value="1"/>
</dbReference>
<dbReference type="Gene3D" id="1.20.58.900">
    <property type="match status" value="1"/>
</dbReference>
<dbReference type="GO" id="GO:0006886">
    <property type="term" value="P:intracellular protein transport"/>
    <property type="evidence" value="ECO:0000318"/>
    <property type="project" value="GO_Central"/>
</dbReference>
<dbReference type="InterPro" id="IPR037213">
    <property type="entry name" value="Run_dom_sf"/>
</dbReference>
<reference evidence="2 3" key="1">
    <citation type="journal article" date="2007" name="Science">
        <title>Sea anemone genome reveals ancestral eumetazoan gene repertoire and genomic organization.</title>
        <authorList>
            <person name="Putnam N.H."/>
            <person name="Srivastava M."/>
            <person name="Hellsten U."/>
            <person name="Dirks B."/>
            <person name="Chapman J."/>
            <person name="Salamov A."/>
            <person name="Terry A."/>
            <person name="Shapiro H."/>
            <person name="Lindquist E."/>
            <person name="Kapitonov V.V."/>
            <person name="Jurka J."/>
            <person name="Genikhovich G."/>
            <person name="Grigoriev I.V."/>
            <person name="Lucas S.M."/>
            <person name="Steele R.E."/>
            <person name="Finnerty J.R."/>
            <person name="Technau U."/>
            <person name="Martindale M.Q."/>
            <person name="Rokhsar D.S."/>
        </authorList>
    </citation>
    <scope>NUCLEOTIDE SEQUENCE [LARGE SCALE GENOMIC DNA]</scope>
    <source>
        <strain evidence="3">CH2 X CH6</strain>
    </source>
</reference>
<dbReference type="Proteomes" id="UP000001593">
    <property type="component" value="Unassembled WGS sequence"/>
</dbReference>
<evidence type="ECO:0000259" key="1">
    <source>
        <dbReference type="PROSITE" id="PS50826"/>
    </source>
</evidence>
<dbReference type="SUPFAM" id="SSF140741">
    <property type="entry name" value="RUN domain-like"/>
    <property type="match status" value="1"/>
</dbReference>
<dbReference type="InterPro" id="IPR047343">
    <property type="entry name" value="RUSC1_2"/>
</dbReference>
<sequence>SEEDVRRNVDAALGNALNPEKTKEQIVKQLTNQIMDLERFVQFLQGEVNDDQPKTEKHFQYPCTQYPFQVSEMEKRPPTHKEKYKRIRDASVAIIRRALAILQIFAISQFGCTGKQIQDQIIQKATNVAIPGYFDLLAKLQSAVDKVASLKYALDQMEGDFSEPCCPCSPDSFNYARDGELVNAVRKDLSMALKELLSHGLVRVNSRIISSKSLVACIVPTTRTSLPKKMHVWELFNEYYNLKHGREYNSTPASRLSEAFGIQVDGSSAVTGKQTLLRTLHRIKSTHEPCRRSMDAMFKSLVCSGLNQKKLVQWCRIVMRTSCLVEEHYQSWSYVVKTGMSEAMGSLDRLQPFDFYLPEDLAIRHLTKINDAFGEP</sequence>
<dbReference type="CDD" id="cd17683">
    <property type="entry name" value="RUN_RUNDC1"/>
    <property type="match status" value="1"/>
</dbReference>
<dbReference type="OMA" id="MKINHWG"/>
<evidence type="ECO:0000313" key="3">
    <source>
        <dbReference type="Proteomes" id="UP000001593"/>
    </source>
</evidence>
<dbReference type="AlphaFoldDB" id="A7RKZ4"/>
<dbReference type="Pfam" id="PF26030">
    <property type="entry name" value="RUNDC1"/>
    <property type="match status" value="1"/>
</dbReference>
<name>A7RKZ4_NEMVE</name>
<evidence type="ECO:0000313" key="2">
    <source>
        <dbReference type="EMBL" id="EDO47845.1"/>
    </source>
</evidence>
<dbReference type="InterPro" id="IPR004012">
    <property type="entry name" value="Run_dom"/>
</dbReference>
<dbReference type="GO" id="GO:0005096">
    <property type="term" value="F:GTPase activator activity"/>
    <property type="evidence" value="ECO:0000318"/>
    <property type="project" value="GO_Central"/>
</dbReference>
<feature type="domain" description="RUN" evidence="1">
    <location>
        <begin position="180"/>
        <end position="362"/>
    </location>
</feature>
<dbReference type="Pfam" id="PF02759">
    <property type="entry name" value="RUN"/>
    <property type="match status" value="1"/>
</dbReference>
<proteinExistence type="predicted"/>
<dbReference type="EMBL" id="DS469517">
    <property type="protein sequence ID" value="EDO47845.1"/>
    <property type="molecule type" value="Genomic_DNA"/>
</dbReference>
<dbReference type="PhylomeDB" id="A7RKZ4"/>
<dbReference type="SMART" id="SM00593">
    <property type="entry name" value="RUN"/>
    <property type="match status" value="1"/>
</dbReference>
<dbReference type="PANTHER" id="PTHR15591:SF19">
    <property type="entry name" value="RUN DOMAIN-CONTAINING PROTEIN 1 ISOFORM X1"/>
    <property type="match status" value="1"/>
</dbReference>
<dbReference type="GO" id="GO:0005737">
    <property type="term" value="C:cytoplasm"/>
    <property type="evidence" value="ECO:0000318"/>
    <property type="project" value="GO_Central"/>
</dbReference>
<dbReference type="eggNOG" id="KOG3759">
    <property type="taxonomic scope" value="Eukaryota"/>
</dbReference>
<organism evidence="2 3">
    <name type="scientific">Nematostella vectensis</name>
    <name type="common">Starlet sea anemone</name>
    <dbReference type="NCBI Taxonomy" id="45351"/>
    <lineage>
        <taxon>Eukaryota</taxon>
        <taxon>Metazoa</taxon>
        <taxon>Cnidaria</taxon>
        <taxon>Anthozoa</taxon>
        <taxon>Hexacorallia</taxon>
        <taxon>Actiniaria</taxon>
        <taxon>Edwardsiidae</taxon>
        <taxon>Nematostella</taxon>
    </lineage>
</organism>